<keyword evidence="3" id="KW-0862">Zinc</keyword>
<evidence type="ECO:0000256" key="3">
    <source>
        <dbReference type="ARBA" id="ARBA00022833"/>
    </source>
</evidence>
<reference evidence="5 6" key="1">
    <citation type="submission" date="2015-04" db="EMBL/GenBank/DDBJ databases">
        <title>The draft genome sequence of Fusarium langsethiae, a T-2/HT-2 mycotoxin producer.</title>
        <authorList>
            <person name="Lysoe E."/>
            <person name="Divon H.H."/>
            <person name="Terzi V."/>
            <person name="Orru L."/>
            <person name="Lamontanara A."/>
            <person name="Kolseth A.-K."/>
            <person name="Frandsen R.J."/>
            <person name="Nielsen K."/>
            <person name="Thrane U."/>
        </authorList>
    </citation>
    <scope>NUCLEOTIDE SEQUENCE [LARGE SCALE GENOMIC DNA]</scope>
    <source>
        <strain evidence="5 6">Fl201059</strain>
    </source>
</reference>
<dbReference type="EMBL" id="JXCE01000179">
    <property type="protein sequence ID" value="KPA39658.1"/>
    <property type="molecule type" value="Genomic_DNA"/>
</dbReference>
<accession>A0A0M9ETM5</accession>
<dbReference type="InterPro" id="IPR017907">
    <property type="entry name" value="Znf_RING_CS"/>
</dbReference>
<evidence type="ECO:0000313" key="6">
    <source>
        <dbReference type="Proteomes" id="UP000037904"/>
    </source>
</evidence>
<name>A0A0M9ETM5_FUSLA</name>
<evidence type="ECO:0000256" key="4">
    <source>
        <dbReference type="SAM" id="MobiDB-lite"/>
    </source>
</evidence>
<organism evidence="5 6">
    <name type="scientific">Fusarium langsethiae</name>
    <dbReference type="NCBI Taxonomy" id="179993"/>
    <lineage>
        <taxon>Eukaryota</taxon>
        <taxon>Fungi</taxon>
        <taxon>Dikarya</taxon>
        <taxon>Ascomycota</taxon>
        <taxon>Pezizomycotina</taxon>
        <taxon>Sordariomycetes</taxon>
        <taxon>Hypocreomycetidae</taxon>
        <taxon>Hypocreales</taxon>
        <taxon>Nectriaceae</taxon>
        <taxon>Fusarium</taxon>
    </lineage>
</organism>
<feature type="region of interest" description="Disordered" evidence="4">
    <location>
        <begin position="385"/>
        <end position="405"/>
    </location>
</feature>
<feature type="compositionally biased region" description="Polar residues" evidence="4">
    <location>
        <begin position="423"/>
        <end position="442"/>
    </location>
</feature>
<keyword evidence="1" id="KW-0479">Metal-binding</keyword>
<evidence type="ECO:0000313" key="5">
    <source>
        <dbReference type="EMBL" id="KPA39658.1"/>
    </source>
</evidence>
<feature type="region of interest" description="Disordered" evidence="4">
    <location>
        <begin position="420"/>
        <end position="442"/>
    </location>
</feature>
<proteinExistence type="predicted"/>
<dbReference type="Proteomes" id="UP000037904">
    <property type="component" value="Unassembled WGS sequence"/>
</dbReference>
<dbReference type="PROSITE" id="PS00518">
    <property type="entry name" value="ZF_RING_1"/>
    <property type="match status" value="1"/>
</dbReference>
<feature type="compositionally biased region" description="Polar residues" evidence="4">
    <location>
        <begin position="395"/>
        <end position="404"/>
    </location>
</feature>
<keyword evidence="2" id="KW-0863">Zinc-finger</keyword>
<dbReference type="OrthoDB" id="9977870at2759"/>
<keyword evidence="6" id="KW-1185">Reference proteome</keyword>
<evidence type="ECO:0000256" key="1">
    <source>
        <dbReference type="ARBA" id="ARBA00022723"/>
    </source>
</evidence>
<protein>
    <recommendedName>
        <fullName evidence="7">RING-type domain-containing protein</fullName>
    </recommendedName>
</protein>
<evidence type="ECO:0000256" key="2">
    <source>
        <dbReference type="ARBA" id="ARBA00022771"/>
    </source>
</evidence>
<dbReference type="AlphaFoldDB" id="A0A0M9ETM5"/>
<evidence type="ECO:0008006" key="7">
    <source>
        <dbReference type="Google" id="ProtNLM"/>
    </source>
</evidence>
<gene>
    <name evidence="5" type="ORF">FLAG1_07479</name>
</gene>
<comment type="caution">
    <text evidence="5">The sequence shown here is derived from an EMBL/GenBank/DDBJ whole genome shotgun (WGS) entry which is preliminary data.</text>
</comment>
<sequence length="442" mass="49284">MAASAEFPMQQAAAFQLSYLNEWEVSHDQDNEEAPQQIVELRTVRPYLEAVSMGFELWDEEKVGRLINQSLLTSMQPASPAEATDTTAATVADAITRSPTTESGSKVCRPPTESVVKGEYKSDFGDRIAELSKSKLAKFTHNAWSFLQNGPPIVKPQPSQPEDVPCCHFDPNEEDLISFENDPFVGPNETKPDSVKLKTEDHVNVTEPLQEVEKAAKCFNCGSSASESLVLCPCQHRYCTGCLCHMVKSSIRDEIPFPPVCCGSPVPIDVNTSVFDQSTLCDFFCKKFGIVYMTPDASLKKRKFTAMRAPSQDKTSPQVHGMTVDMSKDGAEVFCYLCKRVNEKISFCPECCYACNRNRALCTCTWWKERQRRIEAQKVVDGNDFDPEAPVFRPTNGSSQSGNVPLSKIFHRHRDSTLLVRNPQPQMPTRANGKQDSARAQL</sequence>
<dbReference type="GO" id="GO:0008270">
    <property type="term" value="F:zinc ion binding"/>
    <property type="evidence" value="ECO:0007669"/>
    <property type="project" value="UniProtKB-KW"/>
</dbReference>